<proteinExistence type="inferred from homology"/>
<dbReference type="STRING" id="463014.BAU07_11245"/>
<sequence>MWKHYLGAALLCAAGAAHAEDTLRIGAVVTLSGPGAAWGQGMLYGAELAADDINAKGGLDVGGKKYRIELVAYDDKYQANEAVTAVNRLVYDDKVKFIIGPTGSAPVLALAPITEKNKVILMMLAFTSKALTPEKPFSFRPVLTTVETAQPQIDWVTKVAGAHKVGGLFVNDESGQQQHEYLSKAYAKAGYPFVAAEYFDRDRVDMMPLITRLMAKGVDAIELNGISPATAGLIAKQARELGFRGMFIRSGGPATPEIVAVAGPKAVEGMVVYTQFDPANPAVQAYQQRYQSKYKKAMNGFSPSFYDGTHMLFQAIAAAGTVSDTDKVRAALRDIKDYPGILGNSNWTGQAVYGSNQQIDAPFFLSKVHDGKEVIAATCTLAACR</sequence>
<evidence type="ECO:0000256" key="5">
    <source>
        <dbReference type="SAM" id="SignalP"/>
    </source>
</evidence>
<dbReference type="InterPro" id="IPR028081">
    <property type="entry name" value="Leu-bd"/>
</dbReference>
<feature type="domain" description="Leucine-binding protein" evidence="6">
    <location>
        <begin position="22"/>
        <end position="370"/>
    </location>
</feature>
<dbReference type="OrthoDB" id="5289062at2"/>
<dbReference type="EMBL" id="CP016172">
    <property type="protein sequence ID" value="ANN77604.1"/>
    <property type="molecule type" value="Genomic_DNA"/>
</dbReference>
<evidence type="ECO:0000313" key="8">
    <source>
        <dbReference type="Proteomes" id="UP000091926"/>
    </source>
</evidence>
<evidence type="ECO:0000259" key="6">
    <source>
        <dbReference type="Pfam" id="PF13458"/>
    </source>
</evidence>
<accession>A0A193GE85</accession>
<dbReference type="Gene3D" id="3.40.50.2300">
    <property type="match status" value="2"/>
</dbReference>
<dbReference type="InterPro" id="IPR000709">
    <property type="entry name" value="Leu_Ile_Val-bd"/>
</dbReference>
<feature type="chain" id="PRO_5008258866" evidence="5">
    <location>
        <begin position="20"/>
        <end position="385"/>
    </location>
</feature>
<keyword evidence="8" id="KW-1185">Reference proteome</keyword>
<evidence type="ECO:0000256" key="3">
    <source>
        <dbReference type="ARBA" id="ARBA00022729"/>
    </source>
</evidence>
<dbReference type="RefSeq" id="WP_066657419.1">
    <property type="nucleotide sequence ID" value="NZ_CBCSCL010000006.1"/>
</dbReference>
<dbReference type="AlphaFoldDB" id="A0A193GE85"/>
<name>A0A193GE85_9BORD</name>
<keyword evidence="2" id="KW-0813">Transport</keyword>
<dbReference type="PANTHER" id="PTHR30483">
    <property type="entry name" value="LEUCINE-SPECIFIC-BINDING PROTEIN"/>
    <property type="match status" value="1"/>
</dbReference>
<dbReference type="SUPFAM" id="SSF53822">
    <property type="entry name" value="Periplasmic binding protein-like I"/>
    <property type="match status" value="1"/>
</dbReference>
<reference evidence="7 8" key="1">
    <citation type="submission" date="2016-06" db="EMBL/GenBank/DDBJ databases">
        <title>Complete genome sequences of Bordetella bronchialis and Bordetella flabilis.</title>
        <authorList>
            <person name="LiPuma J.J."/>
            <person name="Spilker T."/>
        </authorList>
    </citation>
    <scope>NUCLEOTIDE SEQUENCE [LARGE SCALE GENOMIC DNA]</scope>
    <source>
        <strain evidence="7 8">AU10664</strain>
    </source>
</reference>
<dbReference type="InterPro" id="IPR051010">
    <property type="entry name" value="BCAA_transport"/>
</dbReference>
<dbReference type="Pfam" id="PF13458">
    <property type="entry name" value="Peripla_BP_6"/>
    <property type="match status" value="1"/>
</dbReference>
<evidence type="ECO:0000256" key="2">
    <source>
        <dbReference type="ARBA" id="ARBA00022448"/>
    </source>
</evidence>
<dbReference type="GO" id="GO:0006865">
    <property type="term" value="P:amino acid transport"/>
    <property type="evidence" value="ECO:0007669"/>
    <property type="project" value="UniProtKB-KW"/>
</dbReference>
<comment type="similarity">
    <text evidence="1">Belongs to the leucine-binding protein family.</text>
</comment>
<evidence type="ECO:0000256" key="1">
    <source>
        <dbReference type="ARBA" id="ARBA00010062"/>
    </source>
</evidence>
<gene>
    <name evidence="7" type="ORF">BAU07_11245</name>
</gene>
<evidence type="ECO:0000313" key="7">
    <source>
        <dbReference type="EMBL" id="ANN77604.1"/>
    </source>
</evidence>
<keyword evidence="4" id="KW-0029">Amino-acid transport</keyword>
<dbReference type="PRINTS" id="PR00337">
    <property type="entry name" value="LEUILEVALBP"/>
</dbReference>
<protein>
    <submittedName>
        <fullName evidence="7">Amino acid ABC transporter substrate-binding protein</fullName>
    </submittedName>
</protein>
<keyword evidence="3 5" id="KW-0732">Signal</keyword>
<dbReference type="CDD" id="cd06336">
    <property type="entry name" value="PBP1_ABC_ligand_binding-like"/>
    <property type="match status" value="1"/>
</dbReference>
<evidence type="ECO:0000256" key="4">
    <source>
        <dbReference type="ARBA" id="ARBA00022970"/>
    </source>
</evidence>
<dbReference type="Proteomes" id="UP000091926">
    <property type="component" value="Chromosome"/>
</dbReference>
<dbReference type="KEGG" id="bfz:BAU07_11245"/>
<dbReference type="PANTHER" id="PTHR30483:SF6">
    <property type="entry name" value="PERIPLASMIC BINDING PROTEIN OF ABC TRANSPORTER FOR NATURAL AMINO ACIDS"/>
    <property type="match status" value="1"/>
</dbReference>
<organism evidence="7 8">
    <name type="scientific">Bordetella flabilis</name>
    <dbReference type="NCBI Taxonomy" id="463014"/>
    <lineage>
        <taxon>Bacteria</taxon>
        <taxon>Pseudomonadati</taxon>
        <taxon>Pseudomonadota</taxon>
        <taxon>Betaproteobacteria</taxon>
        <taxon>Burkholderiales</taxon>
        <taxon>Alcaligenaceae</taxon>
        <taxon>Bordetella</taxon>
    </lineage>
</organism>
<dbReference type="InterPro" id="IPR028082">
    <property type="entry name" value="Peripla_BP_I"/>
</dbReference>
<feature type="signal peptide" evidence="5">
    <location>
        <begin position="1"/>
        <end position="19"/>
    </location>
</feature>